<gene>
    <name evidence="3" type="ORF">THAOC_07360</name>
</gene>
<dbReference type="InterPro" id="IPR011701">
    <property type="entry name" value="MFS"/>
</dbReference>
<dbReference type="AlphaFoldDB" id="K0TKM8"/>
<feature type="region of interest" description="Disordered" evidence="1">
    <location>
        <begin position="261"/>
        <end position="290"/>
    </location>
</feature>
<dbReference type="Proteomes" id="UP000266841">
    <property type="component" value="Unassembled WGS sequence"/>
</dbReference>
<evidence type="ECO:0000256" key="2">
    <source>
        <dbReference type="SAM" id="Phobius"/>
    </source>
</evidence>
<comment type="caution">
    <text evidence="3">The sequence shown here is derived from an EMBL/GenBank/DDBJ whole genome shotgun (WGS) entry which is preliminary data.</text>
</comment>
<feature type="transmembrane region" description="Helical" evidence="2">
    <location>
        <begin position="526"/>
        <end position="547"/>
    </location>
</feature>
<dbReference type="CDD" id="cd06174">
    <property type="entry name" value="MFS"/>
    <property type="match status" value="1"/>
</dbReference>
<dbReference type="OMA" id="WICALSH"/>
<feature type="transmembrane region" description="Helical" evidence="2">
    <location>
        <begin position="205"/>
        <end position="227"/>
    </location>
</feature>
<keyword evidence="2" id="KW-0812">Transmembrane</keyword>
<evidence type="ECO:0000313" key="4">
    <source>
        <dbReference type="Proteomes" id="UP000266841"/>
    </source>
</evidence>
<sequence length="673" mass="73941">MVVSRRFTGDDREQPNVGETPSASKQSHKHDWSLNATLFIGLTLLSGASTTPVALVPSVAVSLTDSEWDFSPYYSIELLEVFDETGTKKQWVPFRIRKNRERNNTRQDYSSSSVFASHLTAIVTLVTAAGKFINGVLVDIVGARRILLLYSGGISLSLWMLGRCNTTHGVIAFSALIEFFVSAVWPATIVMLGSHSANGSGQFEIGLYVTSLACRCGSLVAIPITSLLLKWTHLTWRSVARMGSISAVLATFTFHFLSDSPGKKNDPANPLRTEPSDANANVGGHSSPYHPTYYRSTPTRWEDQTRRFTIFCRSLHSTVSPSVRVVLSSKLFWICALSHTGATVCKSADRILGTYFRDTSSGVVSQSQAGMMTTFLNAGMLAGLVFGGKAFAAASDAEGERRLRDRREKSCEEHDHLRPKNMVAFLYCLSICMCYMLSFLAMPVVRRMLHLPSLVLILQVLATIALGCGIAVQYYHIPALLGATFGKNRGLYTAFTDGVGCLASSIVWRLIGGAVEEGDPQGSGWVYGWAGIALVLIVASSIMVMIIERYLHHESSDLSLHAPLDANASWLDDEMSTLTLDENFNKNHLVALSSSAMDFVTTQSPARGHRKQISQQEARDNVENLLGIDDDGSLLLPLHNENQRPIEDLFGQRTDRPFRDSSVFDDPMNSFEL</sequence>
<feature type="transmembrane region" description="Helical" evidence="2">
    <location>
        <begin position="115"/>
        <end position="134"/>
    </location>
</feature>
<evidence type="ECO:0000256" key="1">
    <source>
        <dbReference type="SAM" id="MobiDB-lite"/>
    </source>
</evidence>
<dbReference type="Pfam" id="PF07690">
    <property type="entry name" value="MFS_1"/>
    <property type="match status" value="1"/>
</dbReference>
<dbReference type="OrthoDB" id="194491at2759"/>
<keyword evidence="4" id="KW-1185">Reference proteome</keyword>
<feature type="transmembrane region" description="Helical" evidence="2">
    <location>
        <begin position="422"/>
        <end position="442"/>
    </location>
</feature>
<reference evidence="3 4" key="1">
    <citation type="journal article" date="2012" name="Genome Biol.">
        <title>Genome and low-iron response of an oceanic diatom adapted to chronic iron limitation.</title>
        <authorList>
            <person name="Lommer M."/>
            <person name="Specht M."/>
            <person name="Roy A.S."/>
            <person name="Kraemer L."/>
            <person name="Andreson R."/>
            <person name="Gutowska M.A."/>
            <person name="Wolf J."/>
            <person name="Bergner S.V."/>
            <person name="Schilhabel M.B."/>
            <person name="Klostermeier U.C."/>
            <person name="Beiko R.G."/>
            <person name="Rosenstiel P."/>
            <person name="Hippler M."/>
            <person name="Laroche J."/>
        </authorList>
    </citation>
    <scope>NUCLEOTIDE SEQUENCE [LARGE SCALE GENOMIC DNA]</scope>
    <source>
        <strain evidence="3 4">CCMP1005</strain>
    </source>
</reference>
<evidence type="ECO:0000313" key="3">
    <source>
        <dbReference type="EMBL" id="EJK71222.1"/>
    </source>
</evidence>
<keyword evidence="2" id="KW-0472">Membrane</keyword>
<accession>K0TKM8</accession>
<feature type="transmembrane region" description="Helical" evidence="2">
    <location>
        <begin position="168"/>
        <end position="193"/>
    </location>
</feature>
<evidence type="ECO:0008006" key="5">
    <source>
        <dbReference type="Google" id="ProtNLM"/>
    </source>
</evidence>
<dbReference type="eggNOG" id="ENOG502SG09">
    <property type="taxonomic scope" value="Eukaryota"/>
</dbReference>
<feature type="transmembrane region" description="Helical" evidence="2">
    <location>
        <begin position="32"/>
        <end position="55"/>
    </location>
</feature>
<dbReference type="SUPFAM" id="SSF103473">
    <property type="entry name" value="MFS general substrate transporter"/>
    <property type="match status" value="1"/>
</dbReference>
<dbReference type="Gene3D" id="1.20.1250.20">
    <property type="entry name" value="MFS general substrate transporter like domains"/>
    <property type="match status" value="1"/>
</dbReference>
<name>K0TKM8_THAOC</name>
<feature type="region of interest" description="Disordered" evidence="1">
    <location>
        <begin position="1"/>
        <end position="29"/>
    </location>
</feature>
<dbReference type="GO" id="GO:0022857">
    <property type="term" value="F:transmembrane transporter activity"/>
    <property type="evidence" value="ECO:0007669"/>
    <property type="project" value="InterPro"/>
</dbReference>
<proteinExistence type="predicted"/>
<keyword evidence="2" id="KW-1133">Transmembrane helix</keyword>
<organism evidence="3 4">
    <name type="scientific">Thalassiosira oceanica</name>
    <name type="common">Marine diatom</name>
    <dbReference type="NCBI Taxonomy" id="159749"/>
    <lineage>
        <taxon>Eukaryota</taxon>
        <taxon>Sar</taxon>
        <taxon>Stramenopiles</taxon>
        <taxon>Ochrophyta</taxon>
        <taxon>Bacillariophyta</taxon>
        <taxon>Coscinodiscophyceae</taxon>
        <taxon>Thalassiosirophycidae</taxon>
        <taxon>Thalassiosirales</taxon>
        <taxon>Thalassiosiraceae</taxon>
        <taxon>Thalassiosira</taxon>
    </lineage>
</organism>
<dbReference type="EMBL" id="AGNL01007492">
    <property type="protein sequence ID" value="EJK71222.1"/>
    <property type="molecule type" value="Genomic_DNA"/>
</dbReference>
<protein>
    <recommendedName>
        <fullName evidence="5">Major facilitator superfamily (MFS) profile domain-containing protein</fullName>
    </recommendedName>
</protein>
<feature type="transmembrane region" description="Helical" evidence="2">
    <location>
        <begin position="454"/>
        <end position="475"/>
    </location>
</feature>
<dbReference type="InterPro" id="IPR036259">
    <property type="entry name" value="MFS_trans_sf"/>
</dbReference>